<dbReference type="PROSITE" id="PS50033">
    <property type="entry name" value="UBX"/>
    <property type="match status" value="1"/>
</dbReference>
<dbReference type="SUPFAM" id="SSF54236">
    <property type="entry name" value="Ubiquitin-like"/>
    <property type="match status" value="1"/>
</dbReference>
<feature type="domain" description="UBA" evidence="5">
    <location>
        <begin position="1"/>
        <end position="39"/>
    </location>
</feature>
<evidence type="ECO:0000313" key="8">
    <source>
        <dbReference type="Proteomes" id="UP001608902"/>
    </source>
</evidence>
<dbReference type="PANTHER" id="PTHR46340">
    <property type="entry name" value="UBX DOMAIN-CONTAINING PROTEIN 1"/>
    <property type="match status" value="1"/>
</dbReference>
<dbReference type="PROSITE" id="PS50030">
    <property type="entry name" value="UBA"/>
    <property type="match status" value="1"/>
</dbReference>
<comment type="subcellular location">
    <subcellularLocation>
        <location evidence="1">Cytoplasm</location>
    </subcellularLocation>
</comment>
<dbReference type="InterPro" id="IPR009060">
    <property type="entry name" value="UBA-like_sf"/>
</dbReference>
<accession>A0ABD6EDW2</accession>
<feature type="compositionally biased region" description="Basic and acidic residues" evidence="4">
    <location>
        <begin position="141"/>
        <end position="166"/>
    </location>
</feature>
<dbReference type="EMBL" id="JBGFUD010000606">
    <property type="protein sequence ID" value="MFH4974882.1"/>
    <property type="molecule type" value="Genomic_DNA"/>
</dbReference>
<dbReference type="GO" id="GO:0005737">
    <property type="term" value="C:cytoplasm"/>
    <property type="evidence" value="ECO:0007669"/>
    <property type="project" value="UniProtKB-SubCell"/>
</dbReference>
<organism evidence="7 8">
    <name type="scientific">Gnathostoma spinigerum</name>
    <dbReference type="NCBI Taxonomy" id="75299"/>
    <lineage>
        <taxon>Eukaryota</taxon>
        <taxon>Metazoa</taxon>
        <taxon>Ecdysozoa</taxon>
        <taxon>Nematoda</taxon>
        <taxon>Chromadorea</taxon>
        <taxon>Rhabditida</taxon>
        <taxon>Spirurina</taxon>
        <taxon>Gnathostomatomorpha</taxon>
        <taxon>Gnathostomatoidea</taxon>
        <taxon>Gnathostomatidae</taxon>
        <taxon>Gnathostoma</taxon>
    </lineage>
</organism>
<dbReference type="Pfam" id="PF00789">
    <property type="entry name" value="UBX"/>
    <property type="match status" value="1"/>
</dbReference>
<name>A0ABD6EDW2_9BILA</name>
<evidence type="ECO:0000259" key="5">
    <source>
        <dbReference type="PROSITE" id="PS50030"/>
    </source>
</evidence>
<keyword evidence="3" id="KW-0175">Coiled coil</keyword>
<proteinExistence type="predicted"/>
<dbReference type="PROSITE" id="PS00028">
    <property type="entry name" value="ZINC_FINGER_C2H2_1"/>
    <property type="match status" value="1"/>
</dbReference>
<dbReference type="Gene3D" id="1.10.8.10">
    <property type="entry name" value="DNA helicase RuvA subunit, C-terminal domain"/>
    <property type="match status" value="1"/>
</dbReference>
<evidence type="ECO:0000256" key="3">
    <source>
        <dbReference type="ARBA" id="ARBA00023054"/>
    </source>
</evidence>
<evidence type="ECO:0000256" key="4">
    <source>
        <dbReference type="SAM" id="MobiDB-lite"/>
    </source>
</evidence>
<keyword evidence="2" id="KW-0963">Cytoplasm</keyword>
<comment type="caution">
    <text evidence="7">The sequence shown here is derived from an EMBL/GenBank/DDBJ whole genome shotgun (WGS) entry which is preliminary data.</text>
</comment>
<dbReference type="InterPro" id="IPR013087">
    <property type="entry name" value="Znf_C2H2_type"/>
</dbReference>
<protein>
    <recommendedName>
        <fullName evidence="9">UBX domain-containing protein 1</fullName>
    </recommendedName>
</protein>
<dbReference type="SUPFAM" id="SSF46934">
    <property type="entry name" value="UBA-like"/>
    <property type="match status" value="1"/>
</dbReference>
<evidence type="ECO:0000256" key="2">
    <source>
        <dbReference type="ARBA" id="ARBA00022490"/>
    </source>
</evidence>
<dbReference type="Gene3D" id="3.10.20.90">
    <property type="entry name" value="Phosphatidylinositol 3-kinase Catalytic Subunit, Chain A, domain 1"/>
    <property type="match status" value="1"/>
</dbReference>
<evidence type="ECO:0000259" key="6">
    <source>
        <dbReference type="PROSITE" id="PS50033"/>
    </source>
</evidence>
<dbReference type="AlphaFoldDB" id="A0ABD6EDW2"/>
<evidence type="ECO:0000313" key="7">
    <source>
        <dbReference type="EMBL" id="MFH4974882.1"/>
    </source>
</evidence>
<sequence length="327" mass="37010">MSMLDQLLEMGFKHDLAEKALKETHEAGLIEAMDWLSAHQDKQEIISDSTAKNIDSVGGSTVELVEDEPTGTSSVTSTAHDQTFAQSYKCDDCGKLLIDDNAVMFHAARTKHENFSESTDIVKPLSEEEKAKRLESLHQKLKEAREKKEKEEAREAIEKEKRRRMEGQSLAKMQEEIREKEMKKIAEERRRQKKEDELARKRVLEQIRMDREARKAAEIPPPAQANVSSQPPSSPSVSIKSSENCMLHIRLPDGTVMKETFKSNEPLSAVRLWIEMHGNESVANIGRFTLMSPFPRQIFSLEDMEKPLFVLGLVPSANLVVTKIAAV</sequence>
<dbReference type="SMART" id="SM00166">
    <property type="entry name" value="UBX"/>
    <property type="match status" value="1"/>
</dbReference>
<feature type="compositionally biased region" description="Low complexity" evidence="4">
    <location>
        <begin position="224"/>
        <end position="238"/>
    </location>
</feature>
<dbReference type="InterPro" id="IPR001012">
    <property type="entry name" value="UBX_dom"/>
</dbReference>
<evidence type="ECO:0000256" key="1">
    <source>
        <dbReference type="ARBA" id="ARBA00004496"/>
    </source>
</evidence>
<dbReference type="Pfam" id="PF22562">
    <property type="entry name" value="UBA_7"/>
    <property type="match status" value="1"/>
</dbReference>
<dbReference type="InterPro" id="IPR029071">
    <property type="entry name" value="Ubiquitin-like_domsf"/>
</dbReference>
<dbReference type="InterPro" id="IPR015940">
    <property type="entry name" value="UBA"/>
</dbReference>
<dbReference type="PANTHER" id="PTHR46340:SF1">
    <property type="entry name" value="UBX DOMAIN-CONTAINING PROTEIN 1"/>
    <property type="match status" value="1"/>
</dbReference>
<keyword evidence="8" id="KW-1185">Reference proteome</keyword>
<feature type="region of interest" description="Disordered" evidence="4">
    <location>
        <begin position="212"/>
        <end position="241"/>
    </location>
</feature>
<gene>
    <name evidence="7" type="ORF">AB6A40_001591</name>
</gene>
<feature type="region of interest" description="Disordered" evidence="4">
    <location>
        <begin position="141"/>
        <end position="177"/>
    </location>
</feature>
<evidence type="ECO:0008006" key="9">
    <source>
        <dbReference type="Google" id="ProtNLM"/>
    </source>
</evidence>
<dbReference type="Proteomes" id="UP001608902">
    <property type="component" value="Unassembled WGS sequence"/>
</dbReference>
<reference evidence="7 8" key="1">
    <citation type="submission" date="2024-08" db="EMBL/GenBank/DDBJ databases">
        <title>Gnathostoma spinigerum genome.</title>
        <authorList>
            <person name="Gonzalez-Bertolin B."/>
            <person name="Monzon S."/>
            <person name="Zaballos A."/>
            <person name="Jimenez P."/>
            <person name="Dekumyoy P."/>
            <person name="Varona S."/>
            <person name="Cuesta I."/>
            <person name="Sumanam S."/>
            <person name="Adisakwattana P."/>
            <person name="Gasser R.B."/>
            <person name="Hernandez-Gonzalez A."/>
            <person name="Young N.D."/>
            <person name="Perteguer M.J."/>
        </authorList>
    </citation>
    <scope>NUCLEOTIDE SEQUENCE [LARGE SCALE GENOMIC DNA]</scope>
    <source>
        <strain evidence="7">AL3</strain>
        <tissue evidence="7">Liver</tissue>
    </source>
</reference>
<feature type="domain" description="UBX" evidence="6">
    <location>
        <begin position="240"/>
        <end position="321"/>
    </location>
</feature>